<feature type="region of interest" description="Disordered" evidence="9">
    <location>
        <begin position="270"/>
        <end position="324"/>
    </location>
</feature>
<dbReference type="InterPro" id="IPR025258">
    <property type="entry name" value="RH_dom"/>
</dbReference>
<keyword evidence="4" id="KW-0677">Repeat</keyword>
<dbReference type="SUPFAM" id="SSF140741">
    <property type="entry name" value="RUN domain-like"/>
    <property type="match status" value="1"/>
</dbReference>
<dbReference type="Pfam" id="PF02759">
    <property type="entry name" value="RUN"/>
    <property type="match status" value="1"/>
</dbReference>
<dbReference type="Pfam" id="PF13901">
    <property type="entry name" value="RH_dom"/>
    <property type="match status" value="1"/>
</dbReference>
<keyword evidence="7" id="KW-0862">Zinc</keyword>
<organism evidence="11">
    <name type="scientific">Bracon brevicornis</name>
    <dbReference type="NCBI Taxonomy" id="1563983"/>
    <lineage>
        <taxon>Eukaryota</taxon>
        <taxon>Metazoa</taxon>
        <taxon>Ecdysozoa</taxon>
        <taxon>Arthropoda</taxon>
        <taxon>Hexapoda</taxon>
        <taxon>Insecta</taxon>
        <taxon>Pterygota</taxon>
        <taxon>Neoptera</taxon>
        <taxon>Endopterygota</taxon>
        <taxon>Hymenoptera</taxon>
        <taxon>Apocrita</taxon>
        <taxon>Ichneumonoidea</taxon>
        <taxon>Braconidae</taxon>
        <taxon>Braconinae</taxon>
        <taxon>Bracon</taxon>
    </lineage>
</organism>
<dbReference type="PROSITE" id="PS50826">
    <property type="entry name" value="RUN"/>
    <property type="match status" value="1"/>
</dbReference>
<evidence type="ECO:0000256" key="8">
    <source>
        <dbReference type="ARBA" id="ARBA00023006"/>
    </source>
</evidence>
<dbReference type="SUPFAM" id="SSF57903">
    <property type="entry name" value="FYVE/PHD zinc finger"/>
    <property type="match status" value="1"/>
</dbReference>
<dbReference type="EMBL" id="CADCXW020000002">
    <property type="protein sequence ID" value="CAD1532837.1"/>
    <property type="molecule type" value="Genomic_DNA"/>
</dbReference>
<evidence type="ECO:0000256" key="7">
    <source>
        <dbReference type="ARBA" id="ARBA00022833"/>
    </source>
</evidence>
<dbReference type="CDD" id="cd17679">
    <property type="entry name" value="RUN_PLEKHM1"/>
    <property type="match status" value="1"/>
</dbReference>
<dbReference type="InterPro" id="IPR004012">
    <property type="entry name" value="Run_dom"/>
</dbReference>
<feature type="compositionally biased region" description="Basic and acidic residues" evidence="9">
    <location>
        <begin position="295"/>
        <end position="306"/>
    </location>
</feature>
<feature type="domain" description="RUN" evidence="10">
    <location>
        <begin position="38"/>
        <end position="178"/>
    </location>
</feature>
<accession>A0A6V7I186</accession>
<dbReference type="Gene3D" id="1.20.58.900">
    <property type="match status" value="1"/>
</dbReference>
<dbReference type="InterPro" id="IPR047326">
    <property type="entry name" value="RUN_PLEKHM1"/>
</dbReference>
<keyword evidence="3" id="KW-0479">Metal-binding</keyword>
<evidence type="ECO:0000256" key="5">
    <source>
        <dbReference type="ARBA" id="ARBA00022753"/>
    </source>
</evidence>
<dbReference type="InterPro" id="IPR011011">
    <property type="entry name" value="Znf_FYVE_PHD"/>
</dbReference>
<keyword evidence="6" id="KW-0863">Zinc-finger</keyword>
<keyword evidence="8" id="KW-0072">Autophagy</keyword>
<evidence type="ECO:0000259" key="10">
    <source>
        <dbReference type="PROSITE" id="PS50826"/>
    </source>
</evidence>
<dbReference type="GO" id="GO:0005770">
    <property type="term" value="C:late endosome"/>
    <property type="evidence" value="ECO:0007669"/>
    <property type="project" value="UniProtKB-SubCell"/>
</dbReference>
<sequence>MANKRSVLVKDSLRKQLNTTVMEVRCLEHVTKNGGTPVGDCEEVMALCAVLEAIFLHGLKDSLLNRVTEALSGPDFDAMPQPSFWGPLLVFSHRQIINQIQGLKQIKTEVGFCRAWIRLALNEGLLSSYFGAIQRDNSSLKPYYDQTAFIRDSDYMEVAKRLIESLDIIVFNIACNSSLLNSWSSTPLLMAAIWTPPMKSCPVVSAVDIAKTISSEVTENENIEESVAASPIGSVGSHTSTSVRNHIGAFSEDDALKIILAGGISNPLNHPTRAINIEDKTRKNKRKDRKKSSKNRTDDDKVELSDKNNVNEMENVPGGSAELNGTTSNIEEGASALAGNSLIGKLGWSTSVEDCDSSNASSSDAPKTPCEAPTFDALLKSYNPGGYAASPNLKDFLDKYAPKSITEKKTEPEKCKKPIKIHSLDELIGKLPREQGLDSQNYSCFECRHPVGMTFSKAHVCAFSGNYFCGQCMSTEEYSIPSRIIHNWDLKPYPVSQKAAAYLTGCTTLLDLKILNPRIYMAVDTMAQLQTLRIQLNLLRAYLFTCREPVIESLQKKVTPREYLYEHVHQYSVADLLDIPSGTLAQQLQKIVTFARDHVLNCWLCSQKGFICEVCNNPKVIYPFDMDSTYRCNGCSAVFHANCLNSQKPCPKCERKRIHLSRLQLDTACNTNSVVCNN</sequence>
<evidence type="ECO:0000256" key="2">
    <source>
        <dbReference type="ARBA" id="ARBA00022553"/>
    </source>
</evidence>
<evidence type="ECO:0000256" key="6">
    <source>
        <dbReference type="ARBA" id="ARBA00022771"/>
    </source>
</evidence>
<evidence type="ECO:0000256" key="9">
    <source>
        <dbReference type="SAM" id="MobiDB-lite"/>
    </source>
</evidence>
<dbReference type="PANTHER" id="PTHR12326">
    <property type="entry name" value="PLECKSTRIN HOMOLOGY DOMAIN CONTAINING PROTEIN"/>
    <property type="match status" value="1"/>
</dbReference>
<dbReference type="SMART" id="SM01175">
    <property type="entry name" value="DUF4206"/>
    <property type="match status" value="1"/>
</dbReference>
<dbReference type="GO" id="GO:0006914">
    <property type="term" value="P:autophagy"/>
    <property type="evidence" value="ECO:0007669"/>
    <property type="project" value="UniProtKB-KW"/>
</dbReference>
<reference evidence="11" key="1">
    <citation type="submission" date="2020-07" db="EMBL/GenBank/DDBJ databases">
        <authorList>
            <person name="Ferguson B K."/>
        </authorList>
    </citation>
    <scope>NUCLEOTIDE SEQUENCE</scope>
    <source>
        <strain evidence="11">L06</strain>
    </source>
</reference>
<evidence type="ECO:0000256" key="1">
    <source>
        <dbReference type="ARBA" id="ARBA00004603"/>
    </source>
</evidence>
<proteinExistence type="predicted"/>
<gene>
    <name evidence="11" type="ORF">BBRV_LOCUS11596</name>
</gene>
<keyword evidence="5" id="KW-0967">Endosome</keyword>
<dbReference type="GO" id="GO:0008270">
    <property type="term" value="F:zinc ion binding"/>
    <property type="evidence" value="ECO:0007669"/>
    <property type="project" value="UniProtKB-KW"/>
</dbReference>
<keyword evidence="2" id="KW-0597">Phosphoprotein</keyword>
<evidence type="ECO:0000313" key="11">
    <source>
        <dbReference type="EMBL" id="CAD1532837.1"/>
    </source>
</evidence>
<dbReference type="InterPro" id="IPR051366">
    <property type="entry name" value="DEF8"/>
</dbReference>
<protein>
    <recommendedName>
        <fullName evidence="10">RUN domain-containing protein</fullName>
    </recommendedName>
</protein>
<feature type="compositionally biased region" description="Basic residues" evidence="9">
    <location>
        <begin position="282"/>
        <end position="294"/>
    </location>
</feature>
<dbReference type="AlphaFoldDB" id="A0A6V7I186"/>
<comment type="subcellular location">
    <subcellularLocation>
        <location evidence="1">Late endosome</location>
    </subcellularLocation>
</comment>
<dbReference type="InterPro" id="IPR037213">
    <property type="entry name" value="Run_dom_sf"/>
</dbReference>
<evidence type="ECO:0000256" key="3">
    <source>
        <dbReference type="ARBA" id="ARBA00022723"/>
    </source>
</evidence>
<evidence type="ECO:0000256" key="4">
    <source>
        <dbReference type="ARBA" id="ARBA00022737"/>
    </source>
</evidence>
<dbReference type="SMART" id="SM00593">
    <property type="entry name" value="RUN"/>
    <property type="match status" value="1"/>
</dbReference>
<name>A0A6V7I186_9HYME</name>
<dbReference type="PANTHER" id="PTHR12326:SF12">
    <property type="entry name" value="PLECKSTRIN HOMOLOGY AND RUN DOMAIN CONTAINING M1"/>
    <property type="match status" value="1"/>
</dbReference>